<feature type="compositionally biased region" description="Pro residues" evidence="1">
    <location>
        <begin position="371"/>
        <end position="380"/>
    </location>
</feature>
<reference evidence="2" key="1">
    <citation type="submission" date="2014-11" db="EMBL/GenBank/DDBJ databases">
        <authorList>
            <person name="Otto D Thomas"/>
            <person name="Naeem Raeece"/>
        </authorList>
    </citation>
    <scope>NUCLEOTIDE SEQUENCE</scope>
</reference>
<dbReference type="VEuPathDB" id="CryptoDB:Cvel_21201"/>
<protein>
    <submittedName>
        <fullName evidence="2">Uncharacterized protein</fullName>
    </submittedName>
</protein>
<proteinExistence type="predicted"/>
<sequence>MKCDLCTRYQSVVPVPTSRQTAATWEDVLPIPPSVTDTSRRSLIDSIHRIIEHENQALPSYELQAFHQRIRVFLTAWNHWAEDQTERWFEFGNPPPPRFFLETPPATPAEELAVAEGGEENAVVESEKGGVIAEGGEENAAVRSEEGSVIAEGGEESAAAESEEESVIAVQQTDTGLGDRQVALPYCLLCAVFRMENIPLPFNHFIAACVDSIPCAVLILFHLSRAFPLAASDLEEGYVTPLEGVLTPLEGYVTPEDVISVVHEPEDDDPSPVREENGGDENESDKGTVGTMEENRNEEDFEEDNGHAAPEESDLDEERFLHLLRQTWPTAKEMKTRGSEAPSRQQTDSWYAGSSKKARLSAAPSSSSVHPPTPAPPPAHLPERWVQYAPQHLGLERVVQWRGSHPHGQWNPQFGTPLPPLPPPPFPPGQAPPFVPFPAQDGMFPPSHPPFPPPGPHLFVDQAPFSPVQFGPTVNLAPSPHFTPKPFDSSVILTRAPEREGPVCPPSPRASPNEAASASASQPADVTRGGSEQAVPAHPDWNKPRPFRVQHPLPYPHFPLEACSDHSDSAI</sequence>
<evidence type="ECO:0000256" key="1">
    <source>
        <dbReference type="SAM" id="MobiDB-lite"/>
    </source>
</evidence>
<gene>
    <name evidence="2" type="ORF">Cvel_21201</name>
</gene>
<name>A0A0G4GCA9_9ALVE</name>
<feature type="region of interest" description="Disordered" evidence="1">
    <location>
        <begin position="498"/>
        <end position="571"/>
    </location>
</feature>
<feature type="region of interest" description="Disordered" evidence="1">
    <location>
        <begin position="263"/>
        <end position="382"/>
    </location>
</feature>
<dbReference type="EMBL" id="CDMZ01001068">
    <property type="protein sequence ID" value="CEM26612.1"/>
    <property type="molecule type" value="Genomic_DNA"/>
</dbReference>
<accession>A0A0G4GCA9</accession>
<organism evidence="2">
    <name type="scientific">Chromera velia CCMP2878</name>
    <dbReference type="NCBI Taxonomy" id="1169474"/>
    <lineage>
        <taxon>Eukaryota</taxon>
        <taxon>Sar</taxon>
        <taxon>Alveolata</taxon>
        <taxon>Colpodellida</taxon>
        <taxon>Chromeraceae</taxon>
        <taxon>Chromera</taxon>
    </lineage>
</organism>
<evidence type="ECO:0000313" key="2">
    <source>
        <dbReference type="EMBL" id="CEM26612.1"/>
    </source>
</evidence>
<feature type="compositionally biased region" description="Low complexity" evidence="1">
    <location>
        <begin position="360"/>
        <end position="370"/>
    </location>
</feature>
<dbReference type="AlphaFoldDB" id="A0A0G4GCA9"/>
<feature type="compositionally biased region" description="Low complexity" evidence="1">
    <location>
        <begin position="510"/>
        <end position="524"/>
    </location>
</feature>